<evidence type="ECO:0000256" key="9">
    <source>
        <dbReference type="RuleBase" id="RU003946"/>
    </source>
</evidence>
<dbReference type="PRINTS" id="PR00113">
    <property type="entry name" value="ALKPHPHTASE"/>
</dbReference>
<organism evidence="10 11">
    <name type="scientific">Pseudotenacibaculum haliotis</name>
    <dbReference type="NCBI Taxonomy" id="1862138"/>
    <lineage>
        <taxon>Bacteria</taxon>
        <taxon>Pseudomonadati</taxon>
        <taxon>Bacteroidota</taxon>
        <taxon>Flavobacteriia</taxon>
        <taxon>Flavobacteriales</taxon>
        <taxon>Flavobacteriaceae</taxon>
        <taxon>Pseudotenacibaculum</taxon>
    </lineage>
</organism>
<keyword evidence="7" id="KW-0862">Zinc</keyword>
<proteinExistence type="inferred from homology"/>
<evidence type="ECO:0000256" key="1">
    <source>
        <dbReference type="ARBA" id="ARBA00001946"/>
    </source>
</evidence>
<dbReference type="CDD" id="cd16012">
    <property type="entry name" value="ALP"/>
    <property type="match status" value="1"/>
</dbReference>
<protein>
    <submittedName>
        <fullName evidence="10">Alkaline phosphatase</fullName>
    </submittedName>
</protein>
<dbReference type="InterPro" id="IPR017850">
    <property type="entry name" value="Alkaline_phosphatase_core_sf"/>
</dbReference>
<evidence type="ECO:0000313" key="11">
    <source>
        <dbReference type="Proteomes" id="UP001597508"/>
    </source>
</evidence>
<evidence type="ECO:0000256" key="7">
    <source>
        <dbReference type="ARBA" id="ARBA00022833"/>
    </source>
</evidence>
<evidence type="ECO:0000256" key="5">
    <source>
        <dbReference type="ARBA" id="ARBA00022723"/>
    </source>
</evidence>
<dbReference type="InterPro" id="IPR001952">
    <property type="entry name" value="Alkaline_phosphatase"/>
</dbReference>
<dbReference type="Proteomes" id="UP001597508">
    <property type="component" value="Unassembled WGS sequence"/>
</dbReference>
<evidence type="ECO:0000313" key="10">
    <source>
        <dbReference type="EMBL" id="MFD2568967.1"/>
    </source>
</evidence>
<evidence type="ECO:0000256" key="3">
    <source>
        <dbReference type="ARBA" id="ARBA00005984"/>
    </source>
</evidence>
<reference evidence="11" key="1">
    <citation type="journal article" date="2019" name="Int. J. Syst. Evol. Microbiol.">
        <title>The Global Catalogue of Microorganisms (GCM) 10K type strain sequencing project: providing services to taxonomists for standard genome sequencing and annotation.</title>
        <authorList>
            <consortium name="The Broad Institute Genomics Platform"/>
            <consortium name="The Broad Institute Genome Sequencing Center for Infectious Disease"/>
            <person name="Wu L."/>
            <person name="Ma J."/>
        </authorList>
    </citation>
    <scope>NUCLEOTIDE SEQUENCE [LARGE SCALE GENOMIC DNA]</scope>
    <source>
        <strain evidence="11">KCTC 52127</strain>
    </source>
</reference>
<dbReference type="Gene3D" id="3.40.720.10">
    <property type="entry name" value="Alkaline Phosphatase, subunit A"/>
    <property type="match status" value="1"/>
</dbReference>
<comment type="cofactor">
    <cofactor evidence="1">
        <name>Mg(2+)</name>
        <dbReference type="ChEBI" id="CHEBI:18420"/>
    </cofactor>
</comment>
<sequence>MKTSIKLLALLGVVTFFGCEKKEEAPKKPKNVILLISDGTGLSQISSAYFFKNEEPNYSRFENIGFIKTSSSKEDVTDSAAGATAFASGVKTYNGAVGVNSDSISVPTIVELVQDRGVRTGVVATSSIQHATPAAFYGHQVSRRYYEKLSQDLYNSDIDYFAGGGLRFFTKRKDSVDLYKKMEDKGFYMNTEALTNYDQIKDKSKAGFLLAETAMPKMQENRGDFLPKATQLGIDFLNNDKGFFIMVEGSQIDWGGHANDGPYAVAELIDFDNAIGKALDFAKKDGNTLVVVTSDHETGGFTLASTTKKDENGKEYSDYSEVDITFSTGGHSATLIPVFAYGPGAEEFKGIYENNDIFHKIMEVTGWKAKK</sequence>
<dbReference type="RefSeq" id="WP_379667671.1">
    <property type="nucleotide sequence ID" value="NZ_JBHULH010000012.1"/>
</dbReference>
<dbReference type="InterPro" id="IPR018299">
    <property type="entry name" value="Alkaline_phosphatase_AS"/>
</dbReference>
<keyword evidence="5" id="KW-0479">Metal-binding</keyword>
<evidence type="ECO:0000256" key="4">
    <source>
        <dbReference type="ARBA" id="ARBA00022553"/>
    </source>
</evidence>
<keyword evidence="11" id="KW-1185">Reference proteome</keyword>
<gene>
    <name evidence="10" type="ORF">ACFSRZ_16445</name>
</gene>
<comment type="similarity">
    <text evidence="3 9">Belongs to the alkaline phosphatase family.</text>
</comment>
<name>A0ABW5LXA8_9FLAO</name>
<comment type="caution">
    <text evidence="10">The sequence shown here is derived from an EMBL/GenBank/DDBJ whole genome shotgun (WGS) entry which is preliminary data.</text>
</comment>
<dbReference type="SUPFAM" id="SSF53649">
    <property type="entry name" value="Alkaline phosphatase-like"/>
    <property type="match status" value="1"/>
</dbReference>
<accession>A0ABW5LXA8</accession>
<dbReference type="PANTHER" id="PTHR11596">
    <property type="entry name" value="ALKALINE PHOSPHATASE"/>
    <property type="match status" value="1"/>
</dbReference>
<evidence type="ECO:0000256" key="2">
    <source>
        <dbReference type="ARBA" id="ARBA00001947"/>
    </source>
</evidence>
<dbReference type="PANTHER" id="PTHR11596:SF5">
    <property type="entry name" value="ALKALINE PHOSPHATASE"/>
    <property type="match status" value="1"/>
</dbReference>
<comment type="cofactor">
    <cofactor evidence="2">
        <name>Zn(2+)</name>
        <dbReference type="ChEBI" id="CHEBI:29105"/>
    </cofactor>
</comment>
<evidence type="ECO:0000256" key="8">
    <source>
        <dbReference type="ARBA" id="ARBA00022842"/>
    </source>
</evidence>
<keyword evidence="6" id="KW-0378">Hydrolase</keyword>
<dbReference type="PROSITE" id="PS00123">
    <property type="entry name" value="ALKALINE_PHOSPHATASE"/>
    <property type="match status" value="1"/>
</dbReference>
<dbReference type="Pfam" id="PF00245">
    <property type="entry name" value="Alk_phosphatase"/>
    <property type="match status" value="2"/>
</dbReference>
<dbReference type="EMBL" id="JBHULH010000012">
    <property type="protein sequence ID" value="MFD2568967.1"/>
    <property type="molecule type" value="Genomic_DNA"/>
</dbReference>
<keyword evidence="8" id="KW-0460">Magnesium</keyword>
<dbReference type="PROSITE" id="PS51257">
    <property type="entry name" value="PROKAR_LIPOPROTEIN"/>
    <property type="match status" value="1"/>
</dbReference>
<keyword evidence="4" id="KW-0597">Phosphoprotein</keyword>
<dbReference type="SMART" id="SM00098">
    <property type="entry name" value="alkPPc"/>
    <property type="match status" value="1"/>
</dbReference>
<evidence type="ECO:0000256" key="6">
    <source>
        <dbReference type="ARBA" id="ARBA00022801"/>
    </source>
</evidence>